<name>A0A7K0FY07_9SPHI</name>
<dbReference type="Gene3D" id="2.170.130.10">
    <property type="entry name" value="TonB-dependent receptor, plug domain"/>
    <property type="match status" value="1"/>
</dbReference>
<dbReference type="GO" id="GO:0009279">
    <property type="term" value="C:cell outer membrane"/>
    <property type="evidence" value="ECO:0007669"/>
    <property type="project" value="UniProtKB-SubCell"/>
</dbReference>
<dbReference type="GO" id="GO:0044718">
    <property type="term" value="P:siderophore transmembrane transport"/>
    <property type="evidence" value="ECO:0007669"/>
    <property type="project" value="TreeGrafter"/>
</dbReference>
<dbReference type="PANTHER" id="PTHR30069">
    <property type="entry name" value="TONB-DEPENDENT OUTER MEMBRANE RECEPTOR"/>
    <property type="match status" value="1"/>
</dbReference>
<dbReference type="Pfam" id="PF07715">
    <property type="entry name" value="Plug"/>
    <property type="match status" value="1"/>
</dbReference>
<dbReference type="InterPro" id="IPR012910">
    <property type="entry name" value="Plug_dom"/>
</dbReference>
<dbReference type="PROSITE" id="PS52016">
    <property type="entry name" value="TONB_DEPENDENT_REC_3"/>
    <property type="match status" value="1"/>
</dbReference>
<keyword evidence="2" id="KW-0472">Membrane</keyword>
<dbReference type="EMBL" id="WKKH01000013">
    <property type="protein sequence ID" value="MRX76478.1"/>
    <property type="molecule type" value="Genomic_DNA"/>
</dbReference>
<dbReference type="Pfam" id="PF13715">
    <property type="entry name" value="CarbopepD_reg_2"/>
    <property type="match status" value="1"/>
</dbReference>
<accession>A0A7K0FY07</accession>
<dbReference type="InterPro" id="IPR023997">
    <property type="entry name" value="TonB-dep_OMP_SusC/RagA_CS"/>
</dbReference>
<protein>
    <submittedName>
        <fullName evidence="4">SusC/RagA family TonB-linked outer membrane protein</fullName>
    </submittedName>
</protein>
<dbReference type="AlphaFoldDB" id="A0A7K0FY07"/>
<dbReference type="SUPFAM" id="SSF56935">
    <property type="entry name" value="Porins"/>
    <property type="match status" value="1"/>
</dbReference>
<dbReference type="InterPro" id="IPR008969">
    <property type="entry name" value="CarboxyPept-like_regulatory"/>
</dbReference>
<dbReference type="OrthoDB" id="9768177at2"/>
<dbReference type="InterPro" id="IPR037066">
    <property type="entry name" value="Plug_dom_sf"/>
</dbReference>
<proteinExistence type="inferred from homology"/>
<keyword evidence="2" id="KW-1134">Transmembrane beta strand</keyword>
<comment type="caution">
    <text evidence="4">The sequence shown here is derived from an EMBL/GenBank/DDBJ whole genome shotgun (WGS) entry which is preliminary data.</text>
</comment>
<gene>
    <name evidence="4" type="ORF">GJU39_10285</name>
</gene>
<organism evidence="4 5">
    <name type="scientific">Pedobacter petrophilus</name>
    <dbReference type="NCBI Taxonomy" id="1908241"/>
    <lineage>
        <taxon>Bacteria</taxon>
        <taxon>Pseudomonadati</taxon>
        <taxon>Bacteroidota</taxon>
        <taxon>Sphingobacteriia</taxon>
        <taxon>Sphingobacteriales</taxon>
        <taxon>Sphingobacteriaceae</taxon>
        <taxon>Pedobacter</taxon>
    </lineage>
</organism>
<keyword evidence="2" id="KW-0812">Transmembrane</keyword>
<evidence type="ECO:0000256" key="1">
    <source>
        <dbReference type="ARBA" id="ARBA00022729"/>
    </source>
</evidence>
<dbReference type="GO" id="GO:0015344">
    <property type="term" value="F:siderophore uptake transmembrane transporter activity"/>
    <property type="evidence" value="ECO:0007669"/>
    <property type="project" value="TreeGrafter"/>
</dbReference>
<keyword evidence="2" id="KW-0998">Cell outer membrane</keyword>
<feature type="domain" description="TonB-dependent receptor plug" evidence="3">
    <location>
        <begin position="122"/>
        <end position="222"/>
    </location>
</feature>
<dbReference type="NCBIfam" id="TIGR04057">
    <property type="entry name" value="SusC_RagA_signa"/>
    <property type="match status" value="1"/>
</dbReference>
<keyword evidence="2" id="KW-0813">Transport</keyword>
<dbReference type="InterPro" id="IPR023996">
    <property type="entry name" value="TonB-dep_OMP_SusC/RagA"/>
</dbReference>
<keyword evidence="1" id="KW-0732">Signal</keyword>
<dbReference type="Gene3D" id="2.60.40.1120">
    <property type="entry name" value="Carboxypeptidase-like, regulatory domain"/>
    <property type="match status" value="1"/>
</dbReference>
<keyword evidence="5" id="KW-1185">Reference proteome</keyword>
<evidence type="ECO:0000313" key="4">
    <source>
        <dbReference type="EMBL" id="MRX76478.1"/>
    </source>
</evidence>
<evidence type="ECO:0000313" key="5">
    <source>
        <dbReference type="Proteomes" id="UP000487757"/>
    </source>
</evidence>
<comment type="subcellular location">
    <subcellularLocation>
        <location evidence="2">Cell outer membrane</location>
        <topology evidence="2">Multi-pass membrane protein</topology>
    </subcellularLocation>
</comment>
<dbReference type="RefSeq" id="WP_154280709.1">
    <property type="nucleotide sequence ID" value="NZ_JBHUJQ010000001.1"/>
</dbReference>
<sequence length="1043" mass="116872">MRVFIYERTFFKTILTVFLTFVSFVAFAQISVKGKVLDEKGLGMPDVNIVVKGTKSGVKTDPNGNYTINVPNPQATLVFSYISFNTQEIVVGQRTAINVSLTAQDNSLEQVVVVGYGAQKRSTITGAVSDIKSDALMRTPAITTSGALVGKIQGVNTRQTDARPGGATGLQIRNMGEPLYVIDGIPSDAGQFNNLGQNDIESISVLKDASAAIYGLRAANGVVLVTTKKGRANQPTAINVSSYYGLQNFTRMPKPANAGDYVRALAESDQNLKRPTIWTRELLDKWQAGTEPGFQSFDYYDFIVRPNVPQRYLSANASGGSNNTNFFISATHLNQEAVIKDFTFNRTNIQANLDAGLTKGLKIGTQIAGRLERRHQSGVPGYDDYFNPLLSLYTNWPTERPYANDNPNYINATHNINVNPATYDEEISGYSDNDWRALKSNFYAQYSLPFGLVAKATYSYNYTTYVGENFEYTYNAYNYDPATNSYNINGGNQNPFRRKERREIAENFGQFQLNYAKSFGDHAFDVVAAYERYDSTDDYVEMISNPPNNTVPLIYFADQTFLGNTYGVSARAGYIGRVNYNYKQKYLLEALGRYDGSFLFRKENRFGFFPGVSAGWIISKENFFRNIKFVDNLKLRVSYGQTGTDRQPYGDTTLPLVAPFSYLQGYDYANGGAVFNGSLVTGVSPRGLPITNLSWITSIAKNIGVDFALFNNKLTGSVDFFERKRTGLPAPRYDILLPSEVGYSLPNDNLNSDANRGMEGIVTYRSKIREVDYSIGVNATLSRLRTLDYYKPRFGNSWEEYRNSGVDRWADVNFGHHVIGRFQSQDEIDNYPVNNDGQGNRTLLPGDLKFEDINGDGIINGMDQRPIGYAQGGLPYLNVGINGSVTWKGITLQFDFAGASMQTFQREYELQIPFQNNGNSPAYLLNDRWHRADPFNPNSEWIPGTYPALRKDNPGLSNFSYRNDFWITNVTYLRLKNLLLGYSLPKSWIEKAGFKNIFVYANGTNLISFDNLRKFEIDGEISSTNGIVYPQQRLFNFGFNVTL</sequence>
<evidence type="ECO:0000259" key="3">
    <source>
        <dbReference type="Pfam" id="PF07715"/>
    </source>
</evidence>
<dbReference type="SUPFAM" id="SSF49464">
    <property type="entry name" value="Carboxypeptidase regulatory domain-like"/>
    <property type="match status" value="1"/>
</dbReference>
<dbReference type="InterPro" id="IPR039426">
    <property type="entry name" value="TonB-dep_rcpt-like"/>
</dbReference>
<dbReference type="Proteomes" id="UP000487757">
    <property type="component" value="Unassembled WGS sequence"/>
</dbReference>
<reference evidence="4 5" key="1">
    <citation type="submission" date="2019-11" db="EMBL/GenBank/DDBJ databases">
        <title>Pedobacter petrophilus genome.</title>
        <authorList>
            <person name="Feldbauer M.J."/>
            <person name="Newman J.D."/>
        </authorList>
    </citation>
    <scope>NUCLEOTIDE SEQUENCE [LARGE SCALE GENOMIC DNA]</scope>
    <source>
        <strain evidence="4 5">LMG 29686</strain>
    </source>
</reference>
<dbReference type="NCBIfam" id="TIGR04056">
    <property type="entry name" value="OMP_RagA_SusC"/>
    <property type="match status" value="1"/>
</dbReference>
<evidence type="ECO:0000256" key="2">
    <source>
        <dbReference type="PROSITE-ProRule" id="PRU01360"/>
    </source>
</evidence>
<comment type="similarity">
    <text evidence="2">Belongs to the TonB-dependent receptor family.</text>
</comment>
<dbReference type="PANTHER" id="PTHR30069:SF29">
    <property type="entry name" value="HEMOGLOBIN AND HEMOGLOBIN-HAPTOGLOBIN-BINDING PROTEIN 1-RELATED"/>
    <property type="match status" value="1"/>
</dbReference>